<sequence length="655" mass="70891">MMASMTSSRRARALRLVGGVLVVLVLQPARLAAKELPKPQLLSDLCPSAAIASLQQQQADGDGVFVVQREVDRLVLFVNPDGGGGCAVATGINVLQCLRAIAGEEPLANPHQALLKLLSDQPQLLEGRVTNEGLTELIGRCQEWLPDRGVDVSVLVGSHSPLGAGYERWDAAGPKLAVKPRELTLLTYEVRTEAGKVLGRHFVVLRRVVGNKIDVLDPFRPHKDSSYVLEYQEDPKGGPTRVYLLRPVGVPVTTDIYELDTLFRVTVNAEQSGNVTLRPTAAAIEHVKSQIDKTDRLLKGTDDFLNPRRWRKETAAFGLPGLDLPPACGGSGWSARQVLDIFRHAGRYNLNFRDVVGGAHSRPLLNSDDPAVLEVVRQVARGDGYVAILLTEPSAGSDLKALATEAVKVDGGYRITGEKRYNARLAQASHMLVFAQVPEDPPGWLTAFLLPSDAQGVAIKTLEAHGLAGNSYGGAVFDGVFVSEAMRIGDQGDGSKLFFEHFPYWRLMQVAAAIGTGEKALEKMAARIATREAFGAPIGRFTHLQQALGQSTTELRMAYALACDAADQLDRGDYRGARAMISGLKAEGVEAALRAADAAMRAHGGMGYSDEVDLGDRVRDLMGLRIADGTTDVMRMDVVRQAYGEEFWEMAIEND</sequence>
<keyword evidence="3 6" id="KW-0285">Flavoprotein</keyword>
<dbReference type="SUPFAM" id="SSF56645">
    <property type="entry name" value="Acyl-CoA dehydrogenase NM domain-like"/>
    <property type="match status" value="1"/>
</dbReference>
<dbReference type="InterPro" id="IPR050741">
    <property type="entry name" value="Acyl-CoA_dehydrogenase"/>
</dbReference>
<keyword evidence="10" id="KW-1185">Reference proteome</keyword>
<feature type="domain" description="Acyl-CoA oxidase/dehydrogenase middle" evidence="8">
    <location>
        <begin position="387"/>
        <end position="480"/>
    </location>
</feature>
<comment type="similarity">
    <text evidence="2 6">Belongs to the acyl-CoA dehydrogenase family.</text>
</comment>
<accession>A0A518KCA5</accession>
<dbReference type="InterPro" id="IPR036250">
    <property type="entry name" value="AcylCo_DH-like_C"/>
</dbReference>
<dbReference type="Gene3D" id="1.20.140.10">
    <property type="entry name" value="Butyryl-CoA Dehydrogenase, subunit A, domain 3"/>
    <property type="match status" value="1"/>
</dbReference>
<evidence type="ECO:0000256" key="6">
    <source>
        <dbReference type="RuleBase" id="RU362125"/>
    </source>
</evidence>
<keyword evidence="5 6" id="KW-0560">Oxidoreductase</keyword>
<dbReference type="Gene3D" id="1.10.540.10">
    <property type="entry name" value="Acyl-CoA dehydrogenase/oxidase, N-terminal domain"/>
    <property type="match status" value="1"/>
</dbReference>
<dbReference type="InterPro" id="IPR009075">
    <property type="entry name" value="AcylCo_DH/oxidase_C"/>
</dbReference>
<dbReference type="KEGG" id="bmei:Spa11_36150"/>
<evidence type="ECO:0000256" key="5">
    <source>
        <dbReference type="ARBA" id="ARBA00023002"/>
    </source>
</evidence>
<dbReference type="InterPro" id="IPR009100">
    <property type="entry name" value="AcylCoA_DH/oxidase_NM_dom_sf"/>
</dbReference>
<evidence type="ECO:0000313" key="9">
    <source>
        <dbReference type="EMBL" id="QDV75398.1"/>
    </source>
</evidence>
<keyword evidence="4 6" id="KW-0274">FAD</keyword>
<proteinExistence type="inferred from homology"/>
<dbReference type="PANTHER" id="PTHR48083">
    <property type="entry name" value="MEDIUM-CHAIN SPECIFIC ACYL-COA DEHYDROGENASE, MITOCHONDRIAL-RELATED"/>
    <property type="match status" value="1"/>
</dbReference>
<reference evidence="9 10" key="1">
    <citation type="submission" date="2019-02" db="EMBL/GenBank/DDBJ databases">
        <title>Deep-cultivation of Planctomycetes and their phenomic and genomic characterization uncovers novel biology.</title>
        <authorList>
            <person name="Wiegand S."/>
            <person name="Jogler M."/>
            <person name="Boedeker C."/>
            <person name="Pinto D."/>
            <person name="Vollmers J."/>
            <person name="Rivas-Marin E."/>
            <person name="Kohn T."/>
            <person name="Peeters S.H."/>
            <person name="Heuer A."/>
            <person name="Rast P."/>
            <person name="Oberbeckmann S."/>
            <person name="Bunk B."/>
            <person name="Jeske O."/>
            <person name="Meyerdierks A."/>
            <person name="Storesund J.E."/>
            <person name="Kallscheuer N."/>
            <person name="Luecker S."/>
            <person name="Lage O.M."/>
            <person name="Pohl T."/>
            <person name="Merkel B.J."/>
            <person name="Hornburger P."/>
            <person name="Mueller R.-W."/>
            <person name="Bruemmer F."/>
            <person name="Labrenz M."/>
            <person name="Spormann A.M."/>
            <person name="Op den Camp H."/>
            <person name="Overmann J."/>
            <person name="Amann R."/>
            <person name="Jetten M.S.M."/>
            <person name="Mascher T."/>
            <person name="Medema M.H."/>
            <person name="Devos D.P."/>
            <person name="Kaster A.-K."/>
            <person name="Ovreas L."/>
            <person name="Rohde M."/>
            <person name="Galperin M.Y."/>
            <person name="Jogler C."/>
        </authorList>
    </citation>
    <scope>NUCLEOTIDE SEQUENCE [LARGE SCALE GENOMIC DNA]</scope>
    <source>
        <strain evidence="9 10">Spa11</strain>
    </source>
</reference>
<dbReference type="CDD" id="cd00567">
    <property type="entry name" value="ACAD"/>
    <property type="match status" value="1"/>
</dbReference>
<feature type="domain" description="Acyl-CoA dehydrogenase/oxidase C-terminal" evidence="7">
    <location>
        <begin position="492"/>
        <end position="641"/>
    </location>
</feature>
<dbReference type="GO" id="GO:0050660">
    <property type="term" value="F:flavin adenine dinucleotide binding"/>
    <property type="evidence" value="ECO:0007669"/>
    <property type="project" value="InterPro"/>
</dbReference>
<protein>
    <submittedName>
        <fullName evidence="9">Acyl-CoA dehydrogenase</fullName>
        <ecNumber evidence="9">1.3.99.-</ecNumber>
    </submittedName>
</protein>
<dbReference type="Pfam" id="PF00441">
    <property type="entry name" value="Acyl-CoA_dh_1"/>
    <property type="match status" value="1"/>
</dbReference>
<dbReference type="Proteomes" id="UP000316426">
    <property type="component" value="Chromosome"/>
</dbReference>
<dbReference type="InterPro" id="IPR006091">
    <property type="entry name" value="Acyl-CoA_Oxase/DH_mid-dom"/>
</dbReference>
<dbReference type="SUPFAM" id="SSF47203">
    <property type="entry name" value="Acyl-CoA dehydrogenase C-terminal domain-like"/>
    <property type="match status" value="1"/>
</dbReference>
<dbReference type="GO" id="GO:0070991">
    <property type="term" value="F:medium-chain fatty acyl-CoA dehydrogenase activity"/>
    <property type="evidence" value="ECO:0007669"/>
    <property type="project" value="TreeGrafter"/>
</dbReference>
<dbReference type="GO" id="GO:0051793">
    <property type="term" value="P:medium-chain fatty acid catabolic process"/>
    <property type="evidence" value="ECO:0007669"/>
    <property type="project" value="TreeGrafter"/>
</dbReference>
<evidence type="ECO:0000256" key="4">
    <source>
        <dbReference type="ARBA" id="ARBA00022827"/>
    </source>
</evidence>
<evidence type="ECO:0000256" key="1">
    <source>
        <dbReference type="ARBA" id="ARBA00001974"/>
    </source>
</evidence>
<dbReference type="Pfam" id="PF02770">
    <property type="entry name" value="Acyl-CoA_dh_M"/>
    <property type="match status" value="1"/>
</dbReference>
<dbReference type="InterPro" id="IPR037069">
    <property type="entry name" value="AcylCoA_DH/ox_N_sf"/>
</dbReference>
<evidence type="ECO:0000256" key="3">
    <source>
        <dbReference type="ARBA" id="ARBA00022630"/>
    </source>
</evidence>
<evidence type="ECO:0000259" key="8">
    <source>
        <dbReference type="Pfam" id="PF02770"/>
    </source>
</evidence>
<evidence type="ECO:0000256" key="2">
    <source>
        <dbReference type="ARBA" id="ARBA00009347"/>
    </source>
</evidence>
<name>A0A518KCA5_9BACT</name>
<organism evidence="9 10">
    <name type="scientific">Botrimarina mediterranea</name>
    <dbReference type="NCBI Taxonomy" id="2528022"/>
    <lineage>
        <taxon>Bacteria</taxon>
        <taxon>Pseudomonadati</taxon>
        <taxon>Planctomycetota</taxon>
        <taxon>Planctomycetia</taxon>
        <taxon>Pirellulales</taxon>
        <taxon>Lacipirellulaceae</taxon>
        <taxon>Botrimarina</taxon>
    </lineage>
</organism>
<dbReference type="EMBL" id="CP036349">
    <property type="protein sequence ID" value="QDV75398.1"/>
    <property type="molecule type" value="Genomic_DNA"/>
</dbReference>
<evidence type="ECO:0000259" key="7">
    <source>
        <dbReference type="Pfam" id="PF00441"/>
    </source>
</evidence>
<evidence type="ECO:0000313" key="10">
    <source>
        <dbReference type="Proteomes" id="UP000316426"/>
    </source>
</evidence>
<comment type="cofactor">
    <cofactor evidence="1 6">
        <name>FAD</name>
        <dbReference type="ChEBI" id="CHEBI:57692"/>
    </cofactor>
</comment>
<dbReference type="GO" id="GO:0005737">
    <property type="term" value="C:cytoplasm"/>
    <property type="evidence" value="ECO:0007669"/>
    <property type="project" value="TreeGrafter"/>
</dbReference>
<dbReference type="EC" id="1.3.99.-" evidence="9"/>
<dbReference type="PANTHER" id="PTHR48083:SF2">
    <property type="entry name" value="MEDIUM-CHAIN SPECIFIC ACYL-COA DEHYDROGENASE, MITOCHONDRIAL"/>
    <property type="match status" value="1"/>
</dbReference>
<gene>
    <name evidence="9" type="primary">mmgC_2</name>
    <name evidence="9" type="ORF">Spa11_36150</name>
</gene>
<dbReference type="InterPro" id="IPR046373">
    <property type="entry name" value="Acyl-CoA_Oxase/DH_mid-dom_sf"/>
</dbReference>
<dbReference type="Gene3D" id="2.40.110.10">
    <property type="entry name" value="Butyryl-CoA Dehydrogenase, subunit A, domain 2"/>
    <property type="match status" value="1"/>
</dbReference>
<dbReference type="AlphaFoldDB" id="A0A518KCA5"/>